<protein>
    <submittedName>
        <fullName evidence="2">Uncharacterized protein</fullName>
    </submittedName>
</protein>
<name>A0ABT8FUU6_9MICO</name>
<dbReference type="EMBL" id="JAHWXI010000012">
    <property type="protein sequence ID" value="MDN4464946.1"/>
    <property type="molecule type" value="Genomic_DNA"/>
</dbReference>
<comment type="caution">
    <text evidence="2">The sequence shown here is derived from an EMBL/GenBank/DDBJ whole genome shotgun (WGS) entry which is preliminary data.</text>
</comment>
<feature type="transmembrane region" description="Helical" evidence="1">
    <location>
        <begin position="6"/>
        <end position="31"/>
    </location>
</feature>
<dbReference type="RefSeq" id="WP_236967118.1">
    <property type="nucleotide sequence ID" value="NZ_BAAAUQ010000038.1"/>
</dbReference>
<proteinExistence type="predicted"/>
<evidence type="ECO:0000313" key="2">
    <source>
        <dbReference type="EMBL" id="MDN4464946.1"/>
    </source>
</evidence>
<dbReference type="Proteomes" id="UP001172731">
    <property type="component" value="Unassembled WGS sequence"/>
</dbReference>
<reference evidence="2" key="1">
    <citation type="submission" date="2021-06" db="EMBL/GenBank/DDBJ databases">
        <title>Genome-based taxonomic framework of Microbacterium strains isolated from marine environment, the description of four new species and reclassification of four preexisting species.</title>
        <authorList>
            <person name="Lee S.D."/>
            <person name="Kim S.-M."/>
            <person name="Byeon Y.-S."/>
            <person name="Yang H.L."/>
            <person name="Kim I.S."/>
        </authorList>
    </citation>
    <scope>NUCLEOTIDE SEQUENCE</scope>
    <source>
        <strain evidence="2">KACC 20510</strain>
    </source>
</reference>
<gene>
    <name evidence="2" type="ORF">KZC48_11125</name>
</gene>
<keyword evidence="1" id="KW-0812">Transmembrane</keyword>
<sequence length="55" mass="5468">MDIRVLVAVGATAVMMASIGFVMSMVILSLVTGDSLSFTGGHSEALAAVAAVARA</sequence>
<evidence type="ECO:0000256" key="1">
    <source>
        <dbReference type="SAM" id="Phobius"/>
    </source>
</evidence>
<keyword evidence="3" id="KW-1185">Reference proteome</keyword>
<evidence type="ECO:0000313" key="3">
    <source>
        <dbReference type="Proteomes" id="UP001172731"/>
    </source>
</evidence>
<organism evidence="2 3">
    <name type="scientific">Microbacterium aurantiacum</name>
    <dbReference type="NCBI Taxonomy" id="162393"/>
    <lineage>
        <taxon>Bacteria</taxon>
        <taxon>Bacillati</taxon>
        <taxon>Actinomycetota</taxon>
        <taxon>Actinomycetes</taxon>
        <taxon>Micrococcales</taxon>
        <taxon>Microbacteriaceae</taxon>
        <taxon>Microbacterium</taxon>
    </lineage>
</organism>
<keyword evidence="1" id="KW-1133">Transmembrane helix</keyword>
<accession>A0ABT8FUU6</accession>
<keyword evidence="1" id="KW-0472">Membrane</keyword>